<sequence>MVVLIESACCTTAYAYWSKVLKLNNLLFTVFRALAASKISTMGIETGPFSGNGNVNGTICRSGIGHPCALHGHQERLMVPSTSAPATFDAVKDMVVYAGILVSEADVGEAVSKALPEPGNGASA</sequence>
<name>A0A8H8T2D8_9AGAM</name>
<dbReference type="EMBL" id="CP059672">
    <property type="protein sequence ID" value="QRW26244.1"/>
    <property type="molecule type" value="Genomic_DNA"/>
</dbReference>
<evidence type="ECO:0000313" key="2">
    <source>
        <dbReference type="Proteomes" id="UP000650533"/>
    </source>
</evidence>
<reference evidence="1" key="1">
    <citation type="submission" date="2020-05" db="EMBL/GenBank/DDBJ databases">
        <title>Evolutionary and genomic comparisons of hybrid uninucleate and nonhybrid Rhizoctonia fungi.</title>
        <authorList>
            <person name="Li C."/>
            <person name="Chen X."/>
        </authorList>
    </citation>
    <scope>NUCLEOTIDE SEQUENCE</scope>
    <source>
        <strain evidence="1">AG-1 IA</strain>
    </source>
</reference>
<dbReference type="AlphaFoldDB" id="A0A8H8T2D8"/>
<dbReference type="KEGG" id="rsx:RhiXN_11905"/>
<accession>A0A8H8T2D8</accession>
<gene>
    <name evidence="1" type="ORF">RhiXN_11905</name>
</gene>
<dbReference type="RefSeq" id="XP_043186481.1">
    <property type="nucleotide sequence ID" value="XM_043331720.1"/>
</dbReference>
<protein>
    <submittedName>
        <fullName evidence="1">Uncharacterized protein</fullName>
    </submittedName>
</protein>
<organism evidence="1 2">
    <name type="scientific">Rhizoctonia solani</name>
    <dbReference type="NCBI Taxonomy" id="456999"/>
    <lineage>
        <taxon>Eukaryota</taxon>
        <taxon>Fungi</taxon>
        <taxon>Dikarya</taxon>
        <taxon>Basidiomycota</taxon>
        <taxon>Agaricomycotina</taxon>
        <taxon>Agaricomycetes</taxon>
        <taxon>Cantharellales</taxon>
        <taxon>Ceratobasidiaceae</taxon>
        <taxon>Rhizoctonia</taxon>
    </lineage>
</organism>
<evidence type="ECO:0000313" key="1">
    <source>
        <dbReference type="EMBL" id="QRW26244.1"/>
    </source>
</evidence>
<dbReference type="GeneID" id="67034183"/>
<dbReference type="Proteomes" id="UP000650533">
    <property type="component" value="Chromosome 15"/>
</dbReference>
<proteinExistence type="predicted"/>